<protein>
    <submittedName>
        <fullName evidence="2">Uncharacterized protein</fullName>
    </submittedName>
</protein>
<dbReference type="AlphaFoldDB" id="A0A2T0S3C4"/>
<accession>A0A2T0S3C4</accession>
<organism evidence="2 3">
    <name type="scientific">Pseudosporangium ferrugineum</name>
    <dbReference type="NCBI Taxonomy" id="439699"/>
    <lineage>
        <taxon>Bacteria</taxon>
        <taxon>Bacillati</taxon>
        <taxon>Actinomycetota</taxon>
        <taxon>Actinomycetes</taxon>
        <taxon>Micromonosporales</taxon>
        <taxon>Micromonosporaceae</taxon>
        <taxon>Pseudosporangium</taxon>
    </lineage>
</organism>
<comment type="caution">
    <text evidence="2">The sequence shown here is derived from an EMBL/GenBank/DDBJ whole genome shotgun (WGS) entry which is preliminary data.</text>
</comment>
<sequence length="72" mass="8203">MQTPDGAWRVEVVRRGTTRWYRIVHGDDVLDWLSIAAVERVLDEGGVDRRTLVEVDPPYRPPQSSTSAVRGR</sequence>
<dbReference type="Proteomes" id="UP000239209">
    <property type="component" value="Unassembled WGS sequence"/>
</dbReference>
<feature type="compositionally biased region" description="Polar residues" evidence="1">
    <location>
        <begin position="62"/>
        <end position="72"/>
    </location>
</feature>
<name>A0A2T0S3C4_9ACTN</name>
<evidence type="ECO:0000313" key="2">
    <source>
        <dbReference type="EMBL" id="PRY27907.1"/>
    </source>
</evidence>
<keyword evidence="3" id="KW-1185">Reference proteome</keyword>
<dbReference type="EMBL" id="PVZG01000009">
    <property type="protein sequence ID" value="PRY27907.1"/>
    <property type="molecule type" value="Genomic_DNA"/>
</dbReference>
<reference evidence="2 3" key="1">
    <citation type="submission" date="2018-03" db="EMBL/GenBank/DDBJ databases">
        <title>Genomic Encyclopedia of Archaeal and Bacterial Type Strains, Phase II (KMG-II): from individual species to whole genera.</title>
        <authorList>
            <person name="Goeker M."/>
        </authorList>
    </citation>
    <scope>NUCLEOTIDE SEQUENCE [LARGE SCALE GENOMIC DNA]</scope>
    <source>
        <strain evidence="2 3">DSM 45348</strain>
    </source>
</reference>
<evidence type="ECO:0000313" key="3">
    <source>
        <dbReference type="Proteomes" id="UP000239209"/>
    </source>
</evidence>
<proteinExistence type="predicted"/>
<gene>
    <name evidence="2" type="ORF">CLV70_10961</name>
</gene>
<evidence type="ECO:0000256" key="1">
    <source>
        <dbReference type="SAM" id="MobiDB-lite"/>
    </source>
</evidence>
<feature type="region of interest" description="Disordered" evidence="1">
    <location>
        <begin position="53"/>
        <end position="72"/>
    </location>
</feature>